<dbReference type="PROSITE" id="PS50873">
    <property type="entry name" value="PEROXIDASE_4"/>
    <property type="match status" value="1"/>
</dbReference>
<evidence type="ECO:0000256" key="11">
    <source>
        <dbReference type="ARBA" id="ARBA00023157"/>
    </source>
</evidence>
<feature type="disulfide bond" evidence="17">
    <location>
        <begin position="46"/>
        <end position="126"/>
    </location>
</feature>
<dbReference type="Pfam" id="PF00141">
    <property type="entry name" value="peroxidase"/>
    <property type="match status" value="1"/>
</dbReference>
<keyword evidence="11 17" id="KW-1015">Disulfide bond</keyword>
<dbReference type="PANTHER" id="PTHR31388:SF179">
    <property type="entry name" value="PEROXIDASE"/>
    <property type="match status" value="1"/>
</dbReference>
<evidence type="ECO:0000256" key="8">
    <source>
        <dbReference type="ARBA" id="ARBA00022837"/>
    </source>
</evidence>
<dbReference type="CDD" id="cd00693">
    <property type="entry name" value="secretory_peroxidase"/>
    <property type="match status" value="1"/>
</dbReference>
<evidence type="ECO:0000256" key="5">
    <source>
        <dbReference type="ARBA" id="ARBA00022559"/>
    </source>
</evidence>
<dbReference type="PRINTS" id="PR00458">
    <property type="entry name" value="PEROXIDASE"/>
</dbReference>
<feature type="binding site" evidence="15">
    <location>
        <position position="99"/>
    </location>
    <ligand>
        <name>Ca(2+)</name>
        <dbReference type="ChEBI" id="CHEBI:29108"/>
        <label>1</label>
    </ligand>
</feature>
<comment type="catalytic activity">
    <reaction evidence="1 18">
        <text>2 a phenolic donor + H2O2 = 2 a phenolic radical donor + 2 H2O</text>
        <dbReference type="Rhea" id="RHEA:56136"/>
        <dbReference type="ChEBI" id="CHEBI:15377"/>
        <dbReference type="ChEBI" id="CHEBI:16240"/>
        <dbReference type="ChEBI" id="CHEBI:139520"/>
        <dbReference type="ChEBI" id="CHEBI:139521"/>
        <dbReference type="EC" id="1.11.1.7"/>
    </reaction>
</comment>
<feature type="disulfide bond" evidence="17">
    <location>
        <begin position="211"/>
        <end position="243"/>
    </location>
</feature>
<comment type="subcellular location">
    <subcellularLocation>
        <location evidence="18">Secreted</location>
    </subcellularLocation>
</comment>
<dbReference type="GO" id="GO:0046872">
    <property type="term" value="F:metal ion binding"/>
    <property type="evidence" value="ECO:0007669"/>
    <property type="project" value="UniProtKB-UniRule"/>
</dbReference>
<dbReference type="InterPro" id="IPR019793">
    <property type="entry name" value="Peroxidases_heam-ligand_BS"/>
</dbReference>
<feature type="binding site" evidence="15">
    <location>
        <position position="205"/>
    </location>
    <ligand>
        <name>Ca(2+)</name>
        <dbReference type="ChEBI" id="CHEBI:29108"/>
        <label>2</label>
    </ligand>
</feature>
<accession>V7BSE4</accession>
<feature type="binding site" evidence="15">
    <location>
        <position position="87"/>
    </location>
    <ligand>
        <name>Ca(2+)</name>
        <dbReference type="ChEBI" id="CHEBI:29108"/>
        <label>1</label>
    </ligand>
</feature>
<feature type="disulfide bond" evidence="17">
    <location>
        <begin position="79"/>
        <end position="84"/>
    </location>
</feature>
<comment type="similarity">
    <text evidence="3">Belongs to the peroxidase family. Ascorbate peroxidase subfamily.</text>
</comment>
<evidence type="ECO:0000256" key="17">
    <source>
        <dbReference type="PIRSR" id="PIRSR600823-5"/>
    </source>
</evidence>
<dbReference type="STRING" id="3885.V7BSE4"/>
<dbReference type="GO" id="GO:0042744">
    <property type="term" value="P:hydrogen peroxide catabolic process"/>
    <property type="evidence" value="ECO:0007669"/>
    <property type="project" value="UniProtKB-KW"/>
</dbReference>
<evidence type="ECO:0000256" key="13">
    <source>
        <dbReference type="PIRSR" id="PIRSR600823-1"/>
    </source>
</evidence>
<organism evidence="20 21">
    <name type="scientific">Phaseolus vulgaris</name>
    <name type="common">Kidney bean</name>
    <name type="synonym">French bean</name>
    <dbReference type="NCBI Taxonomy" id="3885"/>
    <lineage>
        <taxon>Eukaryota</taxon>
        <taxon>Viridiplantae</taxon>
        <taxon>Streptophyta</taxon>
        <taxon>Embryophyta</taxon>
        <taxon>Tracheophyta</taxon>
        <taxon>Spermatophyta</taxon>
        <taxon>Magnoliopsida</taxon>
        <taxon>eudicotyledons</taxon>
        <taxon>Gunneridae</taxon>
        <taxon>Pentapetalae</taxon>
        <taxon>rosids</taxon>
        <taxon>fabids</taxon>
        <taxon>Fabales</taxon>
        <taxon>Fabaceae</taxon>
        <taxon>Papilionoideae</taxon>
        <taxon>50 kb inversion clade</taxon>
        <taxon>NPAAA clade</taxon>
        <taxon>indigoferoid/millettioid clade</taxon>
        <taxon>Phaseoleae</taxon>
        <taxon>Phaseolus</taxon>
    </lineage>
</organism>
<evidence type="ECO:0000256" key="15">
    <source>
        <dbReference type="PIRSR" id="PIRSR600823-3"/>
    </source>
</evidence>
<evidence type="ECO:0000256" key="9">
    <source>
        <dbReference type="ARBA" id="ARBA00023002"/>
    </source>
</evidence>
<evidence type="ECO:0000313" key="20">
    <source>
        <dbReference type="EMBL" id="ESW19491.1"/>
    </source>
</evidence>
<evidence type="ECO:0000256" key="18">
    <source>
        <dbReference type="RuleBase" id="RU362060"/>
    </source>
</evidence>
<keyword evidence="5 18" id="KW-0575">Peroxidase</keyword>
<keyword evidence="18" id="KW-0376">Hydrogen peroxide</keyword>
<dbReference type="PRINTS" id="PR00461">
    <property type="entry name" value="PLPEROXIDASE"/>
</dbReference>
<keyword evidence="12" id="KW-0325">Glycoprotein</keyword>
<dbReference type="InterPro" id="IPR010255">
    <property type="entry name" value="Haem_peroxidase_sf"/>
</dbReference>
<dbReference type="InterPro" id="IPR033905">
    <property type="entry name" value="Secretory_peroxidase"/>
</dbReference>
<feature type="site" description="Transition state stabilizer" evidence="16">
    <location>
        <position position="73"/>
    </location>
</feature>
<feature type="binding site" evidence="15">
    <location>
        <position position="85"/>
    </location>
    <ligand>
        <name>Ca(2+)</name>
        <dbReference type="ChEBI" id="CHEBI:29108"/>
        <label>1</label>
    </ligand>
</feature>
<evidence type="ECO:0000256" key="1">
    <source>
        <dbReference type="ARBA" id="ARBA00000189"/>
    </source>
</evidence>
<keyword evidence="8 15" id="KW-0106">Calcium</keyword>
<dbReference type="EMBL" id="CM002293">
    <property type="protein sequence ID" value="ESW19491.1"/>
    <property type="molecule type" value="Genomic_DNA"/>
</dbReference>
<feature type="domain" description="Plant heme peroxidase family profile" evidence="19">
    <location>
        <begin position="36"/>
        <end position="338"/>
    </location>
</feature>
<proteinExistence type="inferred from homology"/>
<feature type="binding site" description="axial binding residue" evidence="15">
    <location>
        <position position="204"/>
    </location>
    <ligand>
        <name>heme b</name>
        <dbReference type="ChEBI" id="CHEBI:60344"/>
    </ligand>
    <ligandPart>
        <name>Fe</name>
        <dbReference type="ChEBI" id="CHEBI:18248"/>
    </ligandPart>
</feature>
<feature type="active site" description="Proton acceptor" evidence="13">
    <location>
        <position position="77"/>
    </location>
</feature>
<keyword evidence="21" id="KW-1185">Reference proteome</keyword>
<feature type="binding site" evidence="15">
    <location>
        <position position="264"/>
    </location>
    <ligand>
        <name>Ca(2+)</name>
        <dbReference type="ChEBI" id="CHEBI:29108"/>
        <label>2</label>
    </ligand>
</feature>
<keyword evidence="10 15" id="KW-0408">Iron</keyword>
<dbReference type="Gramene" id="ESW19491">
    <property type="protein sequence ID" value="ESW19491"/>
    <property type="gene ID" value="PHAVU_006G129500g"/>
</dbReference>
<evidence type="ECO:0000256" key="16">
    <source>
        <dbReference type="PIRSR" id="PIRSR600823-4"/>
    </source>
</evidence>
<comment type="cofactor">
    <cofactor evidence="15 18">
        <name>Ca(2+)</name>
        <dbReference type="ChEBI" id="CHEBI:29108"/>
    </cofactor>
    <text evidence="15 18">Binds 2 calcium ions per subunit.</text>
</comment>
<feature type="binding site" evidence="15">
    <location>
        <position position="78"/>
    </location>
    <ligand>
        <name>Ca(2+)</name>
        <dbReference type="ChEBI" id="CHEBI:29108"/>
        <label>1</label>
    </ligand>
</feature>
<keyword evidence="7 15" id="KW-0479">Metal-binding</keyword>
<feature type="binding site" evidence="14">
    <location>
        <position position="174"/>
    </location>
    <ligand>
        <name>substrate</name>
    </ligand>
</feature>
<dbReference type="Proteomes" id="UP000000226">
    <property type="component" value="Chromosome 6"/>
</dbReference>
<dbReference type="FunFam" id="1.10.420.10:FF:000001">
    <property type="entry name" value="Peroxidase"/>
    <property type="match status" value="1"/>
</dbReference>
<dbReference type="OrthoDB" id="2113341at2759"/>
<feature type="binding site" evidence="15">
    <location>
        <position position="259"/>
    </location>
    <ligand>
        <name>Ca(2+)</name>
        <dbReference type="ChEBI" id="CHEBI:29108"/>
        <label>2</label>
    </ligand>
</feature>
<evidence type="ECO:0000256" key="4">
    <source>
        <dbReference type="ARBA" id="ARBA00012313"/>
    </source>
</evidence>
<dbReference type="GO" id="GO:0006979">
    <property type="term" value="P:response to oxidative stress"/>
    <property type="evidence" value="ECO:0007669"/>
    <property type="project" value="UniProtKB-UniRule"/>
</dbReference>
<evidence type="ECO:0000256" key="12">
    <source>
        <dbReference type="ARBA" id="ARBA00023180"/>
    </source>
</evidence>
<evidence type="ECO:0000256" key="2">
    <source>
        <dbReference type="ARBA" id="ARBA00002322"/>
    </source>
</evidence>
<dbReference type="OMA" id="DAFANQN"/>
<evidence type="ECO:0000256" key="3">
    <source>
        <dbReference type="ARBA" id="ARBA00006873"/>
    </source>
</evidence>
<dbReference type="GO" id="GO:0020037">
    <property type="term" value="F:heme binding"/>
    <property type="evidence" value="ECO:0007669"/>
    <property type="project" value="UniProtKB-UniRule"/>
</dbReference>
<dbReference type="PhylomeDB" id="V7BSE4"/>
<reference evidence="21" key="1">
    <citation type="journal article" date="2014" name="Nat. Genet.">
        <title>A reference genome for common bean and genome-wide analysis of dual domestications.</title>
        <authorList>
            <person name="Schmutz J."/>
            <person name="McClean P.E."/>
            <person name="Mamidi S."/>
            <person name="Wu G.A."/>
            <person name="Cannon S.B."/>
            <person name="Grimwood J."/>
            <person name="Jenkins J."/>
            <person name="Shu S."/>
            <person name="Song Q."/>
            <person name="Chavarro C."/>
            <person name="Torres-Torres M."/>
            <person name="Geffroy V."/>
            <person name="Moghaddam S.M."/>
            <person name="Gao D."/>
            <person name="Abernathy B."/>
            <person name="Barry K."/>
            <person name="Blair M."/>
            <person name="Brick M.A."/>
            <person name="Chovatia M."/>
            <person name="Gepts P."/>
            <person name="Goodstein D.M."/>
            <person name="Gonzales M."/>
            <person name="Hellsten U."/>
            <person name="Hyten D.L."/>
            <person name="Jia G."/>
            <person name="Kelly J.D."/>
            <person name="Kudrna D."/>
            <person name="Lee R."/>
            <person name="Richard M.M."/>
            <person name="Miklas P.N."/>
            <person name="Osorno J.M."/>
            <person name="Rodrigues J."/>
            <person name="Thareau V."/>
            <person name="Urrea C.A."/>
            <person name="Wang M."/>
            <person name="Yu Y."/>
            <person name="Zhang M."/>
            <person name="Wing R.A."/>
            <person name="Cregan P.B."/>
            <person name="Rokhsar D.S."/>
            <person name="Jackson S.A."/>
        </authorList>
    </citation>
    <scope>NUCLEOTIDE SEQUENCE [LARGE SCALE GENOMIC DNA]</scope>
    <source>
        <strain evidence="21">cv. G19833</strain>
    </source>
</reference>
<comment type="similarity">
    <text evidence="18">Belongs to the peroxidase family. Classical plant (class III) peroxidase subfamily.</text>
</comment>
<keyword evidence="18" id="KW-0964">Secreted</keyword>
<evidence type="ECO:0000256" key="6">
    <source>
        <dbReference type="ARBA" id="ARBA00022617"/>
    </source>
</evidence>
<evidence type="ECO:0000259" key="19">
    <source>
        <dbReference type="PROSITE" id="PS50873"/>
    </source>
</evidence>
<dbReference type="GO" id="GO:0005576">
    <property type="term" value="C:extracellular region"/>
    <property type="evidence" value="ECO:0007669"/>
    <property type="project" value="UniProtKB-SubCell"/>
</dbReference>
<dbReference type="PANTHER" id="PTHR31388">
    <property type="entry name" value="PEROXIDASE 72-RELATED"/>
    <property type="match status" value="1"/>
</dbReference>
<dbReference type="PROSITE" id="PS00435">
    <property type="entry name" value="PEROXIDASE_1"/>
    <property type="match status" value="1"/>
</dbReference>
<comment type="function">
    <text evidence="2">Removal of H(2)O(2), oxidation of toxic reductants, biosynthesis and degradation of lignin, suberization, auxin catabolism, response to environmental stresses such as wounding, pathogen attack and oxidative stress. These functions might be dependent on each isozyme/isoform in each plant tissue.</text>
</comment>
<dbReference type="InterPro" id="IPR000823">
    <property type="entry name" value="Peroxidase_pln"/>
</dbReference>
<dbReference type="Gene3D" id="1.10.520.10">
    <property type="match status" value="1"/>
</dbReference>
<evidence type="ECO:0000256" key="14">
    <source>
        <dbReference type="PIRSR" id="PIRSR600823-2"/>
    </source>
</evidence>
<dbReference type="Gene3D" id="1.10.420.10">
    <property type="entry name" value="Peroxidase, domain 2"/>
    <property type="match status" value="1"/>
</dbReference>
<feature type="binding site" evidence="15">
    <location>
        <position position="83"/>
    </location>
    <ligand>
        <name>Ca(2+)</name>
        <dbReference type="ChEBI" id="CHEBI:29108"/>
        <label>1</label>
    </ligand>
</feature>
<evidence type="ECO:0000313" key="21">
    <source>
        <dbReference type="Proteomes" id="UP000000226"/>
    </source>
</evidence>
<name>V7BSE4_PHAVU</name>
<dbReference type="GO" id="GO:0140825">
    <property type="term" value="F:lactoperoxidase activity"/>
    <property type="evidence" value="ECO:0007669"/>
    <property type="project" value="UniProtKB-EC"/>
</dbReference>
<protein>
    <recommendedName>
        <fullName evidence="4 18">Peroxidase</fullName>
        <ecNumber evidence="4 18">1.11.1.7</ecNumber>
    </recommendedName>
</protein>
<dbReference type="SUPFAM" id="SSF48113">
    <property type="entry name" value="Heme-dependent peroxidases"/>
    <property type="match status" value="1"/>
</dbReference>
<evidence type="ECO:0000256" key="10">
    <source>
        <dbReference type="ARBA" id="ARBA00023004"/>
    </source>
</evidence>
<gene>
    <name evidence="20" type="ORF">PHAVU_006G129500g</name>
</gene>
<feature type="disulfide bond" evidence="17">
    <location>
        <begin position="132"/>
        <end position="334"/>
    </location>
</feature>
<keyword evidence="9 18" id="KW-0560">Oxidoreductase</keyword>
<keyword evidence="6 18" id="KW-0349">Heme</keyword>
<sequence>MFLQQQHQKEKMNSLGLTTLWCVVVVLGTLHCSYAQLDSSFYNVTCPNVHSIVSDVLSNVSESDPRMLASLIRVHFHDCFVQGCDASILLNDTATIVSEQTAAPNNNSLRGLDVVNQIKTAVENACPGIVSCADILALAAQTSSVLAKGPSWEVPLGRRDSLTANKTLADQNLPSPVFTLDQLIDAFANQNLTVTDLVALSGAHTIGKAHCNSFVDRLYNFNVSDNPDPTLNTTLLESLRAICPSGGVGTNLTDLDLTTPHTFDSKYYSNLQLQNGLLGSDQVLFSTADAETIPIVNSYIDNQTLFFEHFIASMIKMGNIGVLKKPEGEIRTQCNFVNANSSAFATFTTRESSQNGMVSSV</sequence>
<feature type="binding site" evidence="15">
    <location>
        <position position="256"/>
    </location>
    <ligand>
        <name>Ca(2+)</name>
        <dbReference type="ChEBI" id="CHEBI:29108"/>
        <label>2</label>
    </ligand>
</feature>
<dbReference type="EC" id="1.11.1.7" evidence="4 18"/>
<dbReference type="InterPro" id="IPR002016">
    <property type="entry name" value="Haem_peroxidase"/>
</dbReference>
<evidence type="ECO:0000256" key="7">
    <source>
        <dbReference type="ARBA" id="ARBA00022723"/>
    </source>
</evidence>
<feature type="binding site" evidence="15">
    <location>
        <position position="81"/>
    </location>
    <ligand>
        <name>Ca(2+)</name>
        <dbReference type="ChEBI" id="CHEBI:29108"/>
        <label>1</label>
    </ligand>
</feature>
<dbReference type="AlphaFoldDB" id="V7BSE4"/>
<comment type="cofactor">
    <cofactor evidence="15 18">
        <name>heme b</name>
        <dbReference type="ChEBI" id="CHEBI:60344"/>
    </cofactor>
    <text evidence="15 18">Binds 1 heme b (iron(II)-protoporphyrin IX) group per subunit.</text>
</comment>
<dbReference type="FunFam" id="1.10.520.10:FF:000009">
    <property type="entry name" value="Peroxidase"/>
    <property type="match status" value="1"/>
</dbReference>